<protein>
    <submittedName>
        <fullName evidence="1">Uncharacterized protein</fullName>
    </submittedName>
</protein>
<accession>A0A4C1SI16</accession>
<dbReference type="EMBL" id="BGZK01003410">
    <property type="protein sequence ID" value="GBP01017.1"/>
    <property type="molecule type" value="Genomic_DNA"/>
</dbReference>
<evidence type="ECO:0000313" key="1">
    <source>
        <dbReference type="EMBL" id="GBP01017.1"/>
    </source>
</evidence>
<name>A0A4C1SI16_EUMVA</name>
<dbReference type="AlphaFoldDB" id="A0A4C1SI16"/>
<sequence length="396" mass="45108">MIHDSVQKLRKLKYSTAKLVMRLGRHRLLAYLGLCYPHTFSLYSLGKRVTVLKLSLRNPSLHNLRVTAGRLALNNGFTKSAGKMRNIPYFRIYDDNIKNPPSARGVGLVLMTIELWRLIDQGSTDDCWVFNLSQMKTLASSFGQHVKPSVPDAVVVLMTAVVNSPRHALGQHGWLSRLTGRPTRRLTTWHSRTTDFTFRGTFLVGFSPTIPTHTGVRVCGIANETMTEINSKEEVEQIFQTHPLANGGLPEVYSLRLYFKWAKEACTQFSHARYAGSERTAKKNLHALSFHRFLPSRDFLEDSYRFSPTATADYRLYNNKINSEKSSLSIFNCSQRRTLRLPGRERHQRVLSDAKERFVSMVALDRLLPCGGLTQVPSSQKSYVLRKPNLRHTPKM</sequence>
<proteinExistence type="predicted"/>
<comment type="caution">
    <text evidence="1">The sequence shown here is derived from an EMBL/GenBank/DDBJ whole genome shotgun (WGS) entry which is preliminary data.</text>
</comment>
<evidence type="ECO:0000313" key="2">
    <source>
        <dbReference type="Proteomes" id="UP000299102"/>
    </source>
</evidence>
<keyword evidence="2" id="KW-1185">Reference proteome</keyword>
<dbReference type="Proteomes" id="UP000299102">
    <property type="component" value="Unassembled WGS sequence"/>
</dbReference>
<gene>
    <name evidence="1" type="ORF">EVAR_66600_1</name>
</gene>
<organism evidence="1 2">
    <name type="scientific">Eumeta variegata</name>
    <name type="common">Bagworm moth</name>
    <name type="synonym">Eumeta japonica</name>
    <dbReference type="NCBI Taxonomy" id="151549"/>
    <lineage>
        <taxon>Eukaryota</taxon>
        <taxon>Metazoa</taxon>
        <taxon>Ecdysozoa</taxon>
        <taxon>Arthropoda</taxon>
        <taxon>Hexapoda</taxon>
        <taxon>Insecta</taxon>
        <taxon>Pterygota</taxon>
        <taxon>Neoptera</taxon>
        <taxon>Endopterygota</taxon>
        <taxon>Lepidoptera</taxon>
        <taxon>Glossata</taxon>
        <taxon>Ditrysia</taxon>
        <taxon>Tineoidea</taxon>
        <taxon>Psychidae</taxon>
        <taxon>Oiketicinae</taxon>
        <taxon>Eumeta</taxon>
    </lineage>
</organism>
<reference evidence="1 2" key="1">
    <citation type="journal article" date="2019" name="Commun. Biol.">
        <title>The bagworm genome reveals a unique fibroin gene that provides high tensile strength.</title>
        <authorList>
            <person name="Kono N."/>
            <person name="Nakamura H."/>
            <person name="Ohtoshi R."/>
            <person name="Tomita M."/>
            <person name="Numata K."/>
            <person name="Arakawa K."/>
        </authorList>
    </citation>
    <scope>NUCLEOTIDE SEQUENCE [LARGE SCALE GENOMIC DNA]</scope>
</reference>